<evidence type="ECO:0000313" key="10">
    <source>
        <dbReference type="Proteomes" id="UP000216013"/>
    </source>
</evidence>
<dbReference type="GO" id="GO:0004222">
    <property type="term" value="F:metalloendopeptidase activity"/>
    <property type="evidence" value="ECO:0007669"/>
    <property type="project" value="InterPro"/>
</dbReference>
<name>A0A268A8N4_9BACI</name>
<evidence type="ECO:0000256" key="4">
    <source>
        <dbReference type="ARBA" id="ARBA00022833"/>
    </source>
</evidence>
<comment type="similarity">
    <text evidence="6">Belongs to the peptidase M48 family.</text>
</comment>
<keyword evidence="2" id="KW-0479">Metal-binding</keyword>
<reference evidence="9 10" key="1">
    <citation type="submission" date="2017-07" db="EMBL/GenBank/DDBJ databases">
        <title>Isolation and whole genome analysis of endospore-forming bacteria from heroin.</title>
        <authorList>
            <person name="Kalinowski J."/>
            <person name="Ahrens B."/>
            <person name="Al-Dilaimi A."/>
            <person name="Winkler A."/>
            <person name="Wibberg D."/>
            <person name="Schleenbecker U."/>
            <person name="Ruckert C."/>
            <person name="Wolfel R."/>
            <person name="Grass G."/>
        </authorList>
    </citation>
    <scope>NUCLEOTIDE SEQUENCE [LARGE SCALE GENOMIC DNA]</scope>
    <source>
        <strain evidence="9 10">7528</strain>
    </source>
</reference>
<dbReference type="GO" id="GO:0006508">
    <property type="term" value="P:proteolysis"/>
    <property type="evidence" value="ECO:0007669"/>
    <property type="project" value="UniProtKB-KW"/>
</dbReference>
<protein>
    <recommendedName>
        <fullName evidence="8">Peptidase M48 domain-containing protein</fullName>
    </recommendedName>
</protein>
<feature type="transmembrane region" description="Helical" evidence="7">
    <location>
        <begin position="75"/>
        <end position="96"/>
    </location>
</feature>
<dbReference type="AlphaFoldDB" id="A0A268A8N4"/>
<evidence type="ECO:0000256" key="6">
    <source>
        <dbReference type="RuleBase" id="RU003983"/>
    </source>
</evidence>
<evidence type="ECO:0000256" key="1">
    <source>
        <dbReference type="ARBA" id="ARBA00022670"/>
    </source>
</evidence>
<dbReference type="InterPro" id="IPR001915">
    <property type="entry name" value="Peptidase_M48"/>
</dbReference>
<keyword evidence="4 6" id="KW-0862">Zinc</keyword>
<dbReference type="Pfam" id="PF01435">
    <property type="entry name" value="Peptidase_M48"/>
    <property type="match status" value="1"/>
</dbReference>
<keyword evidence="5 6" id="KW-0482">Metalloprotease</keyword>
<accession>A0A268A8N4</accession>
<keyword evidence="1 6" id="KW-0645">Protease</keyword>
<keyword evidence="7" id="KW-1133">Transmembrane helix</keyword>
<feature type="transmembrane region" description="Helical" evidence="7">
    <location>
        <begin position="5"/>
        <end position="23"/>
    </location>
</feature>
<evidence type="ECO:0000313" key="9">
    <source>
        <dbReference type="EMBL" id="PAD20480.1"/>
    </source>
</evidence>
<gene>
    <name evidence="9" type="ORF">CHH64_13125</name>
</gene>
<feature type="transmembrane region" description="Helical" evidence="7">
    <location>
        <begin position="300"/>
        <end position="322"/>
    </location>
</feature>
<feature type="transmembrane region" description="Helical" evidence="7">
    <location>
        <begin position="150"/>
        <end position="173"/>
    </location>
</feature>
<feature type="domain" description="Peptidase M48" evidence="8">
    <location>
        <begin position="184"/>
        <end position="384"/>
    </location>
</feature>
<keyword evidence="7" id="KW-0812">Transmembrane</keyword>
<dbReference type="Proteomes" id="UP000216013">
    <property type="component" value="Unassembled WGS sequence"/>
</dbReference>
<evidence type="ECO:0000256" key="5">
    <source>
        <dbReference type="ARBA" id="ARBA00023049"/>
    </source>
</evidence>
<organism evidence="9 10">
    <name type="scientific">Terribacillus saccharophilus</name>
    <dbReference type="NCBI Taxonomy" id="361277"/>
    <lineage>
        <taxon>Bacteria</taxon>
        <taxon>Bacillati</taxon>
        <taxon>Bacillota</taxon>
        <taxon>Bacilli</taxon>
        <taxon>Bacillales</taxon>
        <taxon>Bacillaceae</taxon>
        <taxon>Terribacillus</taxon>
    </lineage>
</organism>
<dbReference type="EMBL" id="NPBV01000022">
    <property type="protein sequence ID" value="PAD20480.1"/>
    <property type="molecule type" value="Genomic_DNA"/>
</dbReference>
<dbReference type="RefSeq" id="WP_095261294.1">
    <property type="nucleotide sequence ID" value="NZ_NPBV01000022.1"/>
</dbReference>
<keyword evidence="3 6" id="KW-0378">Hydrolase</keyword>
<evidence type="ECO:0000256" key="2">
    <source>
        <dbReference type="ARBA" id="ARBA00022723"/>
    </source>
</evidence>
<comment type="cofactor">
    <cofactor evidence="6">
        <name>Zn(2+)</name>
        <dbReference type="ChEBI" id="CHEBI:29105"/>
    </cofactor>
    <text evidence="6">Binds 1 zinc ion per subunit.</text>
</comment>
<proteinExistence type="inferred from homology"/>
<feature type="transmembrane region" description="Helical" evidence="7">
    <location>
        <begin position="262"/>
        <end position="279"/>
    </location>
</feature>
<feature type="transmembrane region" description="Helical" evidence="7">
    <location>
        <begin position="121"/>
        <end position="143"/>
    </location>
</feature>
<keyword evidence="7" id="KW-0472">Membrane</keyword>
<evidence type="ECO:0000256" key="3">
    <source>
        <dbReference type="ARBA" id="ARBA00022801"/>
    </source>
</evidence>
<dbReference type="PANTHER" id="PTHR10120">
    <property type="entry name" value="CAAX PRENYL PROTEASE 1"/>
    <property type="match status" value="1"/>
</dbReference>
<dbReference type="Gene3D" id="3.30.2010.10">
    <property type="entry name" value="Metalloproteases ('zincins'), catalytic domain"/>
    <property type="match status" value="1"/>
</dbReference>
<evidence type="ECO:0000256" key="7">
    <source>
        <dbReference type="SAM" id="Phobius"/>
    </source>
</evidence>
<feature type="transmembrane region" description="Helical" evidence="7">
    <location>
        <begin position="35"/>
        <end position="55"/>
    </location>
</feature>
<comment type="caution">
    <text evidence="9">The sequence shown here is derived from an EMBL/GenBank/DDBJ whole genome shotgun (WGS) entry which is preliminary data.</text>
</comment>
<dbReference type="GO" id="GO:0046872">
    <property type="term" value="F:metal ion binding"/>
    <property type="evidence" value="ECO:0007669"/>
    <property type="project" value="UniProtKB-KW"/>
</dbReference>
<sequence length="389" mass="44814">MKRVLLAYMIYLLAIWIFFPFVYTEWNANVSTYASIGHAVYFSRLPLLPLFLYVVWKNDKLQKIGAALENRLPKLVATAAYMLLLTTGYGIVQLPFRLAGYWNARQAQISVQTFGDWAGEYLLSLFLFYLAVTAVVFVSQLLMKRFRKNWWIILWFLLVPSAIFVVYVQPIWIDPLYEDFYHLPDGELRTEIEKLTSEAGIPDATLLEVDKSAKTVTYNAYVTGLFGSARVVLYDTTVDGLPQDEVLFIVAHEIGHYVLHHVYWGTAGFLVLGFVLLWVTKKLSDKFLAKRQISAHQLRAVPLFLLILSSLQFASEPVSLYVSREMERQADAYALEHAPSTQAGIRMFQNMQQVSKGDPDPWPLFEWLRSTHPSNQERIETIESYQENR</sequence>
<evidence type="ECO:0000259" key="8">
    <source>
        <dbReference type="Pfam" id="PF01435"/>
    </source>
</evidence>